<organism evidence="3 4">
    <name type="scientific">Rivihabitans pingtungensis</name>
    <dbReference type="NCBI Taxonomy" id="1054498"/>
    <lineage>
        <taxon>Bacteria</taxon>
        <taxon>Pseudomonadati</taxon>
        <taxon>Pseudomonadota</taxon>
        <taxon>Betaproteobacteria</taxon>
        <taxon>Neisseriales</taxon>
        <taxon>Aquaspirillaceae</taxon>
        <taxon>Rivihabitans</taxon>
    </lineage>
</organism>
<dbReference type="EMBL" id="QJKI01000001">
    <property type="protein sequence ID" value="PXX81782.1"/>
    <property type="molecule type" value="Genomic_DNA"/>
</dbReference>
<dbReference type="InterPro" id="IPR040836">
    <property type="entry name" value="SAVED"/>
</dbReference>
<dbReference type="InterPro" id="IPR000157">
    <property type="entry name" value="TIR_dom"/>
</dbReference>
<evidence type="ECO:0000313" key="4">
    <source>
        <dbReference type="Proteomes" id="UP000247555"/>
    </source>
</evidence>
<protein>
    <submittedName>
        <fullName evidence="3">TIR domain-containing protein</fullName>
    </submittedName>
</protein>
<dbReference type="Pfam" id="PF13676">
    <property type="entry name" value="TIR_2"/>
    <property type="match status" value="1"/>
</dbReference>
<evidence type="ECO:0000313" key="3">
    <source>
        <dbReference type="EMBL" id="PXX81782.1"/>
    </source>
</evidence>
<sequence length="421" mass="45948">MPRLLISYRRADPFSVQLADCIDRQWSAEHGPGSVFLDIRACQPGLPFDQEIDQALNQVDAVLALIGPGWAEEFDRRAAQADGELDWVRRELAHALGRVYLPVVPVRLPGAAELGSHPLPAELAALTQRQGAHLANPTQAALHAEVAELLRRLHGVIANQGPYRFVIQGYKPERHPADAALPQVCLLTSSAAPANALPDWWPTLRDFIRQTVLPAVPPGSPHPLRLRLDAGYAIGFAAGALLHPQAGVAIELEQRQPNSPEIIWPIQLSPQAADTPRLHLHPEPAHPAAAPNAHWAVALSVTHRIDASVRQHLEQHPSPAISQLIHAHLPEPSPNAVRDGGHASALAWQLASELHPLASAATPRPRLHLFIAAPITLAFCLGQYLRRLLLDVTIYEYQAHATPAHYLPTLTLNAKDIDQRN</sequence>
<evidence type="ECO:0000259" key="1">
    <source>
        <dbReference type="Pfam" id="PF13676"/>
    </source>
</evidence>
<reference evidence="3 4" key="1">
    <citation type="submission" date="2018-05" db="EMBL/GenBank/DDBJ databases">
        <title>Genomic Encyclopedia of Type Strains, Phase IV (KMG-IV): sequencing the most valuable type-strain genomes for metagenomic binning, comparative biology and taxonomic classification.</title>
        <authorList>
            <person name="Goeker M."/>
        </authorList>
    </citation>
    <scope>NUCLEOTIDE SEQUENCE [LARGE SCALE GENOMIC DNA]</scope>
    <source>
        <strain evidence="3 4">DSM 29661</strain>
    </source>
</reference>
<gene>
    <name evidence="3" type="ORF">DFR34_10111</name>
</gene>
<dbReference type="NCBIfam" id="NF033611">
    <property type="entry name" value="SAVED"/>
    <property type="match status" value="1"/>
</dbReference>
<dbReference type="Pfam" id="PF18145">
    <property type="entry name" value="SAVED"/>
    <property type="match status" value="1"/>
</dbReference>
<accession>A0A318KYW6</accession>
<evidence type="ECO:0000259" key="2">
    <source>
        <dbReference type="Pfam" id="PF18145"/>
    </source>
</evidence>
<dbReference type="RefSeq" id="WP_110389121.1">
    <property type="nucleotide sequence ID" value="NZ_QJKI01000001.1"/>
</dbReference>
<dbReference type="Proteomes" id="UP000247555">
    <property type="component" value="Unassembled WGS sequence"/>
</dbReference>
<dbReference type="Gene3D" id="3.40.50.10140">
    <property type="entry name" value="Toll/interleukin-1 receptor homology (TIR) domain"/>
    <property type="match status" value="1"/>
</dbReference>
<keyword evidence="4" id="KW-1185">Reference proteome</keyword>
<dbReference type="AlphaFoldDB" id="A0A318KYW6"/>
<dbReference type="InterPro" id="IPR035897">
    <property type="entry name" value="Toll_tir_struct_dom_sf"/>
</dbReference>
<comment type="caution">
    <text evidence="3">The sequence shown here is derived from an EMBL/GenBank/DDBJ whole genome shotgun (WGS) entry which is preliminary data.</text>
</comment>
<dbReference type="GO" id="GO:0007165">
    <property type="term" value="P:signal transduction"/>
    <property type="evidence" value="ECO:0007669"/>
    <property type="project" value="InterPro"/>
</dbReference>
<name>A0A318KYW6_9NEIS</name>
<dbReference type="OrthoDB" id="268467at2"/>
<proteinExistence type="predicted"/>
<feature type="domain" description="SMODS-associated and fused to various effectors" evidence="2">
    <location>
        <begin position="225"/>
        <end position="412"/>
    </location>
</feature>
<feature type="domain" description="TIR" evidence="1">
    <location>
        <begin position="6"/>
        <end position="116"/>
    </location>
</feature>